<reference evidence="2" key="1">
    <citation type="submission" date="2020-05" db="EMBL/GenBank/DDBJ databases">
        <authorList>
            <person name="Chiriac C."/>
            <person name="Salcher M."/>
            <person name="Ghai R."/>
            <person name="Kavagutti S V."/>
        </authorList>
    </citation>
    <scope>NUCLEOTIDE SEQUENCE</scope>
</reference>
<sequence length="102" mass="11581">MDKPRRRKRRKPSRNSKQNDMHKYVVTHSDEQLEGALMECLQLLKVYCLEGSVIVRASDDKWKVLSFGASKSRNFEVVLGDSLRAGVEALETGGDNITNWDA</sequence>
<gene>
    <name evidence="2" type="ORF">UFOVP144_43</name>
</gene>
<protein>
    <submittedName>
        <fullName evidence="2">Uncharacterized protein</fullName>
    </submittedName>
</protein>
<organism evidence="2">
    <name type="scientific">uncultured Caudovirales phage</name>
    <dbReference type="NCBI Taxonomy" id="2100421"/>
    <lineage>
        <taxon>Viruses</taxon>
        <taxon>Duplodnaviria</taxon>
        <taxon>Heunggongvirae</taxon>
        <taxon>Uroviricota</taxon>
        <taxon>Caudoviricetes</taxon>
        <taxon>Peduoviridae</taxon>
        <taxon>Maltschvirus</taxon>
        <taxon>Maltschvirus maltsch</taxon>
    </lineage>
</organism>
<feature type="region of interest" description="Disordered" evidence="1">
    <location>
        <begin position="1"/>
        <end position="21"/>
    </location>
</feature>
<evidence type="ECO:0000256" key="1">
    <source>
        <dbReference type="SAM" id="MobiDB-lite"/>
    </source>
</evidence>
<accession>A0A6J7XRA1</accession>
<proteinExistence type="predicted"/>
<dbReference type="EMBL" id="LR798451">
    <property type="protein sequence ID" value="CAB5238327.1"/>
    <property type="molecule type" value="Genomic_DNA"/>
</dbReference>
<name>A0A6J7XRA1_9CAUD</name>
<evidence type="ECO:0000313" key="2">
    <source>
        <dbReference type="EMBL" id="CAB5238327.1"/>
    </source>
</evidence>
<feature type="compositionally biased region" description="Basic residues" evidence="1">
    <location>
        <begin position="1"/>
        <end position="14"/>
    </location>
</feature>